<feature type="compositionally biased region" description="Acidic residues" evidence="7">
    <location>
        <begin position="449"/>
        <end position="458"/>
    </location>
</feature>
<keyword evidence="2" id="KW-0805">Transcription regulation</keyword>
<keyword evidence="6" id="KW-0539">Nucleus</keyword>
<feature type="region of interest" description="Disordered" evidence="7">
    <location>
        <begin position="438"/>
        <end position="458"/>
    </location>
</feature>
<keyword evidence="10" id="KW-1185">Reference proteome</keyword>
<feature type="domain" description="RWP-RK" evidence="8">
    <location>
        <begin position="312"/>
        <end position="400"/>
    </location>
</feature>
<evidence type="ECO:0000256" key="2">
    <source>
        <dbReference type="ARBA" id="ARBA00023015"/>
    </source>
</evidence>
<evidence type="ECO:0000313" key="9">
    <source>
        <dbReference type="EMBL" id="KAG2488242.1"/>
    </source>
</evidence>
<feature type="compositionally biased region" description="Gly residues" evidence="7">
    <location>
        <begin position="309"/>
        <end position="319"/>
    </location>
</feature>
<dbReference type="GO" id="GO:0003700">
    <property type="term" value="F:DNA-binding transcription factor activity"/>
    <property type="evidence" value="ECO:0007669"/>
    <property type="project" value="InterPro"/>
</dbReference>
<reference evidence="9" key="1">
    <citation type="journal article" date="2020" name="bioRxiv">
        <title>Comparative genomics of Chlamydomonas.</title>
        <authorList>
            <person name="Craig R.J."/>
            <person name="Hasan A.R."/>
            <person name="Ness R.W."/>
            <person name="Keightley P.D."/>
        </authorList>
    </citation>
    <scope>NUCLEOTIDE SEQUENCE</scope>
    <source>
        <strain evidence="9">CCAP 11/70</strain>
    </source>
</reference>
<dbReference type="InterPro" id="IPR003035">
    <property type="entry name" value="RWP-RK_dom"/>
</dbReference>
<feature type="region of interest" description="Disordered" evidence="7">
    <location>
        <begin position="277"/>
        <end position="333"/>
    </location>
</feature>
<dbReference type="GO" id="GO:0003677">
    <property type="term" value="F:DNA binding"/>
    <property type="evidence" value="ECO:0007669"/>
    <property type="project" value="UniProtKB-KW"/>
</dbReference>
<dbReference type="PANTHER" id="PTHR46373">
    <property type="entry name" value="PROTEIN RKD4"/>
    <property type="match status" value="1"/>
</dbReference>
<dbReference type="OrthoDB" id="552509at2759"/>
<evidence type="ECO:0000256" key="3">
    <source>
        <dbReference type="ARBA" id="ARBA00023054"/>
    </source>
</evidence>
<feature type="compositionally biased region" description="Low complexity" evidence="7">
    <location>
        <begin position="299"/>
        <end position="308"/>
    </location>
</feature>
<organism evidence="9 10">
    <name type="scientific">Edaphochlamys debaryana</name>
    <dbReference type="NCBI Taxonomy" id="47281"/>
    <lineage>
        <taxon>Eukaryota</taxon>
        <taxon>Viridiplantae</taxon>
        <taxon>Chlorophyta</taxon>
        <taxon>core chlorophytes</taxon>
        <taxon>Chlorophyceae</taxon>
        <taxon>CS clade</taxon>
        <taxon>Chlamydomonadales</taxon>
        <taxon>Chlamydomonadales incertae sedis</taxon>
        <taxon>Edaphochlamys</taxon>
    </lineage>
</organism>
<evidence type="ECO:0000259" key="8">
    <source>
        <dbReference type="PROSITE" id="PS51519"/>
    </source>
</evidence>
<dbReference type="EMBL" id="JAEHOE010000086">
    <property type="protein sequence ID" value="KAG2488242.1"/>
    <property type="molecule type" value="Genomic_DNA"/>
</dbReference>
<accession>A0A835XRF7</accession>
<keyword evidence="4" id="KW-0238">DNA-binding</keyword>
<name>A0A835XRF7_9CHLO</name>
<dbReference type="InterPro" id="IPR044607">
    <property type="entry name" value="RKD-like"/>
</dbReference>
<gene>
    <name evidence="9" type="ORF">HYH03_013233</name>
</gene>
<keyword evidence="5" id="KW-0804">Transcription</keyword>
<evidence type="ECO:0000256" key="4">
    <source>
        <dbReference type="ARBA" id="ARBA00023125"/>
    </source>
</evidence>
<dbReference type="Pfam" id="PF02042">
    <property type="entry name" value="RWP-RK"/>
    <property type="match status" value="1"/>
</dbReference>
<evidence type="ECO:0000256" key="1">
    <source>
        <dbReference type="ARBA" id="ARBA00004049"/>
    </source>
</evidence>
<sequence>MAPPSATAPAKPYVGLPSVPPAAHASSYLSATSYPGVVKTVAGNLIPKPELHTLTCLLDEIAAAPWPGMQPSAWLPPSALGTVPLAAAAAATAPQPLLAAAPWLAPGGPPCASAVVAAAAAAAAHSAAAVSMASYLPCTTAAAVPMGLTSAAPPPVMATALDPFILASGTRTPTLPPPPQVTGSATLSAALRLRAPPATAAAKAPSAVAAAAAAAAAACDSLATIYDIHTPRPAATAAAAAAAAVEPAAFPNSSASIVGAGAIPGCGESAREVAAAAAGATARPGQKRPRAGSVIWPRAPGSPSPAFSDGGGGGGGGGRSSADGDGEGDGEGSTLEAIRATFDLPVRQAAKRLGMGGTQLKRRCRALGIRRWPQRKLASLARVAEAVAADAGLAEEQKQDLLRSAALSRAEIMQDPDAPLREELAAYRQVVYKVGPCKRASGSARGPPSDEEGGSDSD</sequence>
<protein>
    <recommendedName>
        <fullName evidence="8">RWP-RK domain-containing protein</fullName>
    </recommendedName>
</protein>
<evidence type="ECO:0000313" key="10">
    <source>
        <dbReference type="Proteomes" id="UP000612055"/>
    </source>
</evidence>
<comment type="function">
    <text evidence="1">Putative transcription factor.</text>
</comment>
<dbReference type="PANTHER" id="PTHR46373:SF2">
    <property type="entry name" value="RWP-RK DOMAIN-CONTAINING PROTEIN"/>
    <property type="match status" value="1"/>
</dbReference>
<evidence type="ECO:0000256" key="5">
    <source>
        <dbReference type="ARBA" id="ARBA00023163"/>
    </source>
</evidence>
<dbReference type="Proteomes" id="UP000612055">
    <property type="component" value="Unassembled WGS sequence"/>
</dbReference>
<dbReference type="AlphaFoldDB" id="A0A835XRF7"/>
<comment type="caution">
    <text evidence="9">The sequence shown here is derived from an EMBL/GenBank/DDBJ whole genome shotgun (WGS) entry which is preliminary data.</text>
</comment>
<evidence type="ECO:0000256" key="6">
    <source>
        <dbReference type="ARBA" id="ARBA00023242"/>
    </source>
</evidence>
<proteinExistence type="predicted"/>
<evidence type="ECO:0000256" key="7">
    <source>
        <dbReference type="SAM" id="MobiDB-lite"/>
    </source>
</evidence>
<dbReference type="PROSITE" id="PS51519">
    <property type="entry name" value="RWP_RK"/>
    <property type="match status" value="1"/>
</dbReference>
<keyword evidence="3" id="KW-0175">Coiled coil</keyword>